<accession>A0A0J9X5Z3</accession>
<feature type="compositionally biased region" description="Acidic residues" evidence="1">
    <location>
        <begin position="261"/>
        <end position="280"/>
    </location>
</feature>
<organism evidence="2 3">
    <name type="scientific">Geotrichum candidum</name>
    <name type="common">Oospora lactis</name>
    <name type="synonym">Dipodascus geotrichum</name>
    <dbReference type="NCBI Taxonomy" id="1173061"/>
    <lineage>
        <taxon>Eukaryota</taxon>
        <taxon>Fungi</taxon>
        <taxon>Dikarya</taxon>
        <taxon>Ascomycota</taxon>
        <taxon>Saccharomycotina</taxon>
        <taxon>Dipodascomycetes</taxon>
        <taxon>Dipodascales</taxon>
        <taxon>Dipodascaceae</taxon>
        <taxon>Geotrichum</taxon>
    </lineage>
</organism>
<gene>
    <name evidence="2" type="ORF">BN980_GECA04s00648g</name>
</gene>
<dbReference type="EMBL" id="CCBN010000004">
    <property type="protein sequence ID" value="CDO52862.1"/>
    <property type="molecule type" value="Genomic_DNA"/>
</dbReference>
<feature type="compositionally biased region" description="Basic residues" evidence="1">
    <location>
        <begin position="110"/>
        <end position="120"/>
    </location>
</feature>
<feature type="region of interest" description="Disordered" evidence="1">
    <location>
        <begin position="103"/>
        <end position="129"/>
    </location>
</feature>
<dbReference type="AlphaFoldDB" id="A0A0J9X5Z3"/>
<keyword evidence="3" id="KW-1185">Reference proteome</keyword>
<feature type="region of interest" description="Disordered" evidence="1">
    <location>
        <begin position="1"/>
        <end position="80"/>
    </location>
</feature>
<evidence type="ECO:0000256" key="1">
    <source>
        <dbReference type="SAM" id="MobiDB-lite"/>
    </source>
</evidence>
<reference evidence="2" key="1">
    <citation type="submission" date="2014-03" db="EMBL/GenBank/DDBJ databases">
        <authorList>
            <person name="Casaregola S."/>
        </authorList>
    </citation>
    <scope>NUCLEOTIDE SEQUENCE [LARGE SCALE GENOMIC DNA]</scope>
    <source>
        <strain evidence="2">CLIB 918</strain>
    </source>
</reference>
<feature type="region of interest" description="Disordered" evidence="1">
    <location>
        <begin position="243"/>
        <end position="288"/>
    </location>
</feature>
<proteinExistence type="predicted"/>
<name>A0A0J9X5Z3_GEOCN</name>
<evidence type="ECO:0000313" key="2">
    <source>
        <dbReference type="EMBL" id="CDO52862.1"/>
    </source>
</evidence>
<dbReference type="Proteomes" id="UP000242525">
    <property type="component" value="Unassembled WGS sequence"/>
</dbReference>
<comment type="caution">
    <text evidence="2">The sequence shown here is derived from an EMBL/GenBank/DDBJ whole genome shotgun (WGS) entry which is preliminary data.</text>
</comment>
<sequence length="307" mass="33889">MGVSLWRPPLQNTTHTAPAPKPPSPSRVRTFNTRQLIQDLVQYRLPTRERESSSGSSVSRNATTSNTSNISNSDNGNISDSSTYPIAGLTTALSRVAQQPPIFGSVMARRSQRRRRRRPSPHSNLTSLTRDLLLRHNRIRRSECSFKSAGARMKFLCERSQASGLVPMESQTTDSADPMAPGGANSTDAIMDGQWYTSGEDETVPAVSNENLNRAITQGLRSWFTPLQSSLIQSMGPPYTLEYSPPLARNGGNGNSIDLSENNDGDEGENISDEHSEESDYGAYHDEDRAFQRQVHFSNPVSDIFEL</sequence>
<feature type="compositionally biased region" description="Low complexity" evidence="1">
    <location>
        <begin position="53"/>
        <end position="80"/>
    </location>
</feature>
<evidence type="ECO:0000313" key="3">
    <source>
        <dbReference type="Proteomes" id="UP000242525"/>
    </source>
</evidence>
<protein>
    <submittedName>
        <fullName evidence="2">Uncharacterized protein</fullName>
    </submittedName>
</protein>
<feature type="compositionally biased region" description="Polar residues" evidence="1">
    <location>
        <begin position="27"/>
        <end position="36"/>
    </location>
</feature>